<dbReference type="PANTHER" id="PTHR10209">
    <property type="entry name" value="OXIDOREDUCTASE, 2OG-FE II OXYGENASE FAMILY PROTEIN"/>
    <property type="match status" value="1"/>
</dbReference>
<dbReference type="InterPro" id="IPR044861">
    <property type="entry name" value="IPNS-like_FE2OG_OXY"/>
</dbReference>
<keyword evidence="2 5" id="KW-0479">Metal-binding</keyword>
<reference evidence="8" key="2">
    <citation type="submission" date="2025-08" db="UniProtKB">
        <authorList>
            <consortium name="RefSeq"/>
        </authorList>
    </citation>
    <scope>IDENTIFICATION</scope>
    <source>
        <tissue evidence="8">Leaf</tissue>
    </source>
</reference>
<dbReference type="Pfam" id="PF03171">
    <property type="entry name" value="2OG-FeII_Oxy"/>
    <property type="match status" value="1"/>
</dbReference>
<dbReference type="Pfam" id="PF14226">
    <property type="entry name" value="DIOX_N"/>
    <property type="match status" value="1"/>
</dbReference>
<dbReference type="InterPro" id="IPR026992">
    <property type="entry name" value="DIOX_N"/>
</dbReference>
<evidence type="ECO:0000313" key="7">
    <source>
        <dbReference type="Proteomes" id="UP000813463"/>
    </source>
</evidence>
<dbReference type="InterPro" id="IPR005123">
    <property type="entry name" value="Oxoglu/Fe-dep_dioxygenase_dom"/>
</dbReference>
<dbReference type="KEGG" id="soe:110786389"/>
<protein>
    <submittedName>
        <fullName evidence="8">1-aminocyclopropane-1-carboxylate oxidase homolog 1</fullName>
    </submittedName>
</protein>
<dbReference type="GO" id="GO:0051213">
    <property type="term" value="F:dioxygenase activity"/>
    <property type="evidence" value="ECO:0007669"/>
    <property type="project" value="UniProtKB-ARBA"/>
</dbReference>
<organism evidence="7 8">
    <name type="scientific">Spinacia oleracea</name>
    <name type="common">Spinach</name>
    <dbReference type="NCBI Taxonomy" id="3562"/>
    <lineage>
        <taxon>Eukaryota</taxon>
        <taxon>Viridiplantae</taxon>
        <taxon>Streptophyta</taxon>
        <taxon>Embryophyta</taxon>
        <taxon>Tracheophyta</taxon>
        <taxon>Spermatophyta</taxon>
        <taxon>Magnoliopsida</taxon>
        <taxon>eudicotyledons</taxon>
        <taxon>Gunneridae</taxon>
        <taxon>Pentapetalae</taxon>
        <taxon>Caryophyllales</taxon>
        <taxon>Chenopodiaceae</taxon>
        <taxon>Chenopodioideae</taxon>
        <taxon>Anserineae</taxon>
        <taxon>Spinacia</taxon>
    </lineage>
</organism>
<dbReference type="SUPFAM" id="SSF51197">
    <property type="entry name" value="Clavaminate synthase-like"/>
    <property type="match status" value="1"/>
</dbReference>
<evidence type="ECO:0000256" key="2">
    <source>
        <dbReference type="ARBA" id="ARBA00022723"/>
    </source>
</evidence>
<accession>A0A9R0IC88</accession>
<dbReference type="GO" id="GO:0046872">
    <property type="term" value="F:metal ion binding"/>
    <property type="evidence" value="ECO:0007669"/>
    <property type="project" value="UniProtKB-KW"/>
</dbReference>
<dbReference type="Proteomes" id="UP000813463">
    <property type="component" value="Chromosome 6"/>
</dbReference>
<dbReference type="Gene3D" id="2.60.120.330">
    <property type="entry name" value="B-lactam Antibiotic, Isopenicillin N Synthase, Chain"/>
    <property type="match status" value="1"/>
</dbReference>
<comment type="similarity">
    <text evidence="1 5">Belongs to the iron/ascorbate-dependent oxidoreductase family.</text>
</comment>
<evidence type="ECO:0000256" key="5">
    <source>
        <dbReference type="RuleBase" id="RU003682"/>
    </source>
</evidence>
<sequence>MVSSSKSSSEIEYDRKGDLKAFDESKLGVKGLVDAGVTTLPRIFVNQEATAPSRESEVVYTTSDNPHVNIPVIDLSGVVEDGGDLEKRREVMKAVSEACEKWGFFQAVNHGVPTHVLDEMINGAKRFHELDVESKKEYYMVRGVNSGRKFSYTSNMYLYTGKVTNWRDTTIAGMEPMPDPQDFPETCREITIEYAKHMKKVALTFLELISEAMGVESNYLKDMDCCQEFLHLTHYYPPCPQPELAIGINQHADNDIVTLLLQDEIGGLQVLHDNQWHDIPHIPGAVIINTGDLLQLISNDKYKSVIHRVQSKKVGPRISVPCFFRPKTNNPRILAPIKELLSPENPAIYRPTTTGEYIAHYHSTGQDYGVKPALDHFKLAN</sequence>
<name>A0A9R0IC88_SPIOL</name>
<dbReference type="OrthoDB" id="288590at2759"/>
<keyword evidence="7" id="KW-1185">Reference proteome</keyword>
<keyword evidence="4 5" id="KW-0408">Iron</keyword>
<reference evidence="7" key="1">
    <citation type="journal article" date="2021" name="Nat. Commun.">
        <title>Genomic analyses provide insights into spinach domestication and the genetic basis of agronomic traits.</title>
        <authorList>
            <person name="Cai X."/>
            <person name="Sun X."/>
            <person name="Xu C."/>
            <person name="Sun H."/>
            <person name="Wang X."/>
            <person name="Ge C."/>
            <person name="Zhang Z."/>
            <person name="Wang Q."/>
            <person name="Fei Z."/>
            <person name="Jiao C."/>
            <person name="Wang Q."/>
        </authorList>
    </citation>
    <scope>NUCLEOTIDE SEQUENCE [LARGE SCALE GENOMIC DNA]</scope>
    <source>
        <strain evidence="7">cv. Varoflay</strain>
    </source>
</reference>
<evidence type="ECO:0000256" key="1">
    <source>
        <dbReference type="ARBA" id="ARBA00008056"/>
    </source>
</evidence>
<dbReference type="AlphaFoldDB" id="A0A9R0IC88"/>
<keyword evidence="3 5" id="KW-0560">Oxidoreductase</keyword>
<gene>
    <name evidence="8" type="primary">LOC110786389</name>
</gene>
<dbReference type="GeneID" id="110786389"/>
<dbReference type="PROSITE" id="PS51471">
    <property type="entry name" value="FE2OG_OXY"/>
    <property type="match status" value="1"/>
</dbReference>
<dbReference type="RefSeq" id="XP_021846629.1">
    <property type="nucleotide sequence ID" value="XM_021990937.2"/>
</dbReference>
<evidence type="ECO:0000313" key="8">
    <source>
        <dbReference type="RefSeq" id="XP_021846629.1"/>
    </source>
</evidence>
<feature type="domain" description="Fe2OG dioxygenase" evidence="6">
    <location>
        <begin position="226"/>
        <end position="326"/>
    </location>
</feature>
<evidence type="ECO:0000256" key="3">
    <source>
        <dbReference type="ARBA" id="ARBA00023002"/>
    </source>
</evidence>
<dbReference type="FunFam" id="2.60.120.330:FF:000005">
    <property type="entry name" value="1-aminocyclopropane-1-carboxylate oxidase homolog 1"/>
    <property type="match status" value="1"/>
</dbReference>
<dbReference type="InterPro" id="IPR027443">
    <property type="entry name" value="IPNS-like_sf"/>
</dbReference>
<evidence type="ECO:0000259" key="6">
    <source>
        <dbReference type="PROSITE" id="PS51471"/>
    </source>
</evidence>
<evidence type="ECO:0000256" key="4">
    <source>
        <dbReference type="ARBA" id="ARBA00023004"/>
    </source>
</evidence>
<dbReference type="PANTHER" id="PTHR10209:SF884">
    <property type="entry name" value="1-AMINOCYCLOPROPANE-1-CARBOXYLATE OXIDASE HOMOLOG 1-LIKE"/>
    <property type="match status" value="1"/>
</dbReference>
<proteinExistence type="inferred from homology"/>